<dbReference type="Pfam" id="PF01510">
    <property type="entry name" value="Amidase_2"/>
    <property type="match status" value="1"/>
</dbReference>
<keyword evidence="2" id="KW-0732">Signal</keyword>
<dbReference type="GO" id="GO:0009253">
    <property type="term" value="P:peptidoglycan catabolic process"/>
    <property type="evidence" value="ECO:0007669"/>
    <property type="project" value="InterPro"/>
</dbReference>
<dbReference type="InterPro" id="IPR002502">
    <property type="entry name" value="Amidase_domain"/>
</dbReference>
<dbReference type="GO" id="GO:0008270">
    <property type="term" value="F:zinc ion binding"/>
    <property type="evidence" value="ECO:0007669"/>
    <property type="project" value="InterPro"/>
</dbReference>
<dbReference type="AlphaFoldDB" id="A0A1H1UAW1"/>
<dbReference type="InterPro" id="IPR006619">
    <property type="entry name" value="PGRP_domain_met/bac"/>
</dbReference>
<dbReference type="SMART" id="SM00701">
    <property type="entry name" value="PGRP"/>
    <property type="match status" value="1"/>
</dbReference>
<evidence type="ECO:0000313" key="4">
    <source>
        <dbReference type="EMBL" id="SDS69624.1"/>
    </source>
</evidence>
<name>A0A1H1UAW1_9ACTN</name>
<dbReference type="OrthoDB" id="514320at2"/>
<evidence type="ECO:0000256" key="1">
    <source>
        <dbReference type="ARBA" id="ARBA00007553"/>
    </source>
</evidence>
<feature type="chain" id="PRO_5039691744" evidence="2">
    <location>
        <begin position="24"/>
        <end position="372"/>
    </location>
</feature>
<dbReference type="InterPro" id="IPR006311">
    <property type="entry name" value="TAT_signal"/>
</dbReference>
<evidence type="ECO:0000313" key="5">
    <source>
        <dbReference type="Proteomes" id="UP000198688"/>
    </source>
</evidence>
<accession>A0A1H1UAW1</accession>
<reference evidence="4 5" key="1">
    <citation type="submission" date="2016-10" db="EMBL/GenBank/DDBJ databases">
        <authorList>
            <person name="de Groot N.N."/>
        </authorList>
    </citation>
    <scope>NUCLEOTIDE SEQUENCE [LARGE SCALE GENOMIC DNA]</scope>
    <source>
        <strain evidence="4 5">DSM 43941</strain>
    </source>
</reference>
<dbReference type="STRING" id="113562.SAMN04489716_1385"/>
<dbReference type="InterPro" id="IPR036505">
    <property type="entry name" value="Amidase/PGRP_sf"/>
</dbReference>
<gene>
    <name evidence="4" type="ORF">SAMN04489716_1385</name>
</gene>
<dbReference type="RefSeq" id="WP_092542639.1">
    <property type="nucleotide sequence ID" value="NZ_BOMJ01000021.1"/>
</dbReference>
<dbReference type="InterPro" id="IPR015510">
    <property type="entry name" value="PGRP"/>
</dbReference>
<dbReference type="GO" id="GO:0008745">
    <property type="term" value="F:N-acetylmuramoyl-L-alanine amidase activity"/>
    <property type="evidence" value="ECO:0007669"/>
    <property type="project" value="InterPro"/>
</dbReference>
<dbReference type="EMBL" id="LT629758">
    <property type="protein sequence ID" value="SDS69624.1"/>
    <property type="molecule type" value="Genomic_DNA"/>
</dbReference>
<comment type="similarity">
    <text evidence="1">Belongs to the N-acetylmuramoyl-L-alanine amidase 2 family.</text>
</comment>
<evidence type="ECO:0000259" key="3">
    <source>
        <dbReference type="SMART" id="SM00701"/>
    </source>
</evidence>
<dbReference type="CDD" id="cd06583">
    <property type="entry name" value="PGRP"/>
    <property type="match status" value="1"/>
</dbReference>
<organism evidence="4 5">
    <name type="scientific">Actinoplanes derwentensis</name>
    <dbReference type="NCBI Taxonomy" id="113562"/>
    <lineage>
        <taxon>Bacteria</taxon>
        <taxon>Bacillati</taxon>
        <taxon>Actinomycetota</taxon>
        <taxon>Actinomycetes</taxon>
        <taxon>Micromonosporales</taxon>
        <taxon>Micromonosporaceae</taxon>
        <taxon>Actinoplanes</taxon>
    </lineage>
</organism>
<proteinExistence type="inferred from homology"/>
<dbReference type="PROSITE" id="PS51318">
    <property type="entry name" value="TAT"/>
    <property type="match status" value="1"/>
</dbReference>
<feature type="domain" description="Peptidoglycan recognition protein family" evidence="3">
    <location>
        <begin position="152"/>
        <end position="325"/>
    </location>
</feature>
<dbReference type="PANTHER" id="PTHR11022:SF41">
    <property type="entry name" value="PEPTIDOGLYCAN-RECOGNITION PROTEIN LC-RELATED"/>
    <property type="match status" value="1"/>
</dbReference>
<dbReference type="SUPFAM" id="SSF55846">
    <property type="entry name" value="N-acetylmuramoyl-L-alanine amidase-like"/>
    <property type="match status" value="1"/>
</dbReference>
<feature type="signal peptide" evidence="2">
    <location>
        <begin position="1"/>
        <end position="23"/>
    </location>
</feature>
<dbReference type="Proteomes" id="UP000198688">
    <property type="component" value="Chromosome I"/>
</dbReference>
<keyword evidence="5" id="KW-1185">Reference proteome</keyword>
<sequence>MLSRRSLFRGATGLAVGSPLAVAVAGPAAAVSATTRPTVPQTMSAARGTIPAGVAVTPTLPLTHLSVAGADSVRIRTVDGWQPWQPVTGCPCGPDGSAVRRRTLVPASGALDYEVRGNAVRVTEVNTVDGPARATAAPEAPLPLSAPAGFRPRYLSRAAWGADEAYRLNPDGTLDTPPAFHPVQTLTVHHSGEDVPVSDPISHIRGIYYNQAVVNDWGDIGYQLIIDEKGVVYEGTYSDEGPVPVFGPDLGGDGLPMMVNGSHVGGFNAGNIGICVLGNYMTAPPSAAATRSLTHVLALLAAATRLDPLGTTNYVNPVSGVSATIATIAGHQDWHNANPAAGATLCPGDHLYALLPGIRAGVEALMRSLPAS</sequence>
<dbReference type="Gene3D" id="3.40.80.10">
    <property type="entry name" value="Peptidoglycan recognition protein-like"/>
    <property type="match status" value="1"/>
</dbReference>
<protein>
    <submittedName>
        <fullName evidence="4">N-acetylmuramoyl-L-alanine amidase</fullName>
    </submittedName>
</protein>
<evidence type="ECO:0000256" key="2">
    <source>
        <dbReference type="SAM" id="SignalP"/>
    </source>
</evidence>
<dbReference type="PANTHER" id="PTHR11022">
    <property type="entry name" value="PEPTIDOGLYCAN RECOGNITION PROTEIN"/>
    <property type="match status" value="1"/>
</dbReference>